<feature type="region of interest" description="Disordered" evidence="1">
    <location>
        <begin position="424"/>
        <end position="657"/>
    </location>
</feature>
<evidence type="ECO:0000313" key="2">
    <source>
        <dbReference type="EMBL" id="PWN28411.1"/>
    </source>
</evidence>
<feature type="compositionally biased region" description="Basic and acidic residues" evidence="1">
    <location>
        <begin position="475"/>
        <end position="503"/>
    </location>
</feature>
<organism evidence="2 3">
    <name type="scientific">Jaminaea rosea</name>
    <dbReference type="NCBI Taxonomy" id="1569628"/>
    <lineage>
        <taxon>Eukaryota</taxon>
        <taxon>Fungi</taxon>
        <taxon>Dikarya</taxon>
        <taxon>Basidiomycota</taxon>
        <taxon>Ustilaginomycotina</taxon>
        <taxon>Exobasidiomycetes</taxon>
        <taxon>Microstromatales</taxon>
        <taxon>Microstromatales incertae sedis</taxon>
        <taxon>Jaminaea</taxon>
    </lineage>
</organism>
<dbReference type="GeneID" id="37029986"/>
<reference evidence="2 3" key="1">
    <citation type="journal article" date="2018" name="Mol. Biol. Evol.">
        <title>Broad Genomic Sampling Reveals a Smut Pathogenic Ancestry of the Fungal Clade Ustilaginomycotina.</title>
        <authorList>
            <person name="Kijpornyongpan T."/>
            <person name="Mondo S.J."/>
            <person name="Barry K."/>
            <person name="Sandor L."/>
            <person name="Lee J."/>
            <person name="Lipzen A."/>
            <person name="Pangilinan J."/>
            <person name="LaButti K."/>
            <person name="Hainaut M."/>
            <person name="Henrissat B."/>
            <person name="Grigoriev I.V."/>
            <person name="Spatafora J.W."/>
            <person name="Aime M.C."/>
        </authorList>
    </citation>
    <scope>NUCLEOTIDE SEQUENCE [LARGE SCALE GENOMIC DNA]</scope>
    <source>
        <strain evidence="2 3">MCA 5214</strain>
    </source>
</reference>
<dbReference type="EMBL" id="KZ819665">
    <property type="protein sequence ID" value="PWN28411.1"/>
    <property type="molecule type" value="Genomic_DNA"/>
</dbReference>
<feature type="compositionally biased region" description="Polar residues" evidence="1">
    <location>
        <begin position="567"/>
        <end position="580"/>
    </location>
</feature>
<feature type="compositionally biased region" description="Low complexity" evidence="1">
    <location>
        <begin position="527"/>
        <end position="538"/>
    </location>
</feature>
<accession>A0A316UVQ3</accession>
<sequence length="657" mass="73805">MTSSVTSGIPLTKAALRALSHGRSQVSFLQEHYAKDPWDYPPPAPPHLARTSATEPPAFTPKGEAALAQLPYDLKFKILLEASRIDPHCAFSVALTCRILAHHVQRDPFSGLKQVIYITRHECREFVRALESIRQGRTDGRSVKGLFHTYPAGDPFCPAEIEWNGAIFRSMDLSDQLFEACPNSYVHHNWCASTRSFPRAVDWNPCTGGRHRRDKMLRLHAMRPHVGANGGTETHNLEDADLLRWTRPIGWHELAEKEEFWYYVLVERPKRRGNGAFTFIVELSPRATWEQLCDMARLVERTALRYRKETDQEPAFFVNFIHHLLDNCVKGHEWTEMEANRQCARSVSGKPSWWSASDLKQITVQDAINAPSPISIAAHGAAQNVLLWDASWADDAMGIAPDDAEELKRRRHLLKTESPWIGIEEGHDDYWPTRPSTPEKKKKKKDDDADYRPDGKKKPDTSRKKSEDSAAWDQDTERSEDLDSDEKAENERIADEYHQERYRYGPGTPSEDDPWETPPPELDVWIAASDSEAAPEPSAWDEPYTPASTPKAVKASFSRKKKATAPEKQQTGRSKQQAVSSKEAGPSKQAGSSKGASSSKQAGASRQAAQMDSDRTSLPCSRDKPTGTTKRAALSVSDPQRQSTPAGKKTGKRGRRK</sequence>
<dbReference type="RefSeq" id="XP_025363023.1">
    <property type="nucleotide sequence ID" value="XM_025508163.1"/>
</dbReference>
<keyword evidence="3" id="KW-1185">Reference proteome</keyword>
<dbReference type="Proteomes" id="UP000245884">
    <property type="component" value="Unassembled WGS sequence"/>
</dbReference>
<evidence type="ECO:0000256" key="1">
    <source>
        <dbReference type="SAM" id="MobiDB-lite"/>
    </source>
</evidence>
<name>A0A316UVQ3_9BASI</name>
<feature type="compositionally biased region" description="Low complexity" evidence="1">
    <location>
        <begin position="584"/>
        <end position="610"/>
    </location>
</feature>
<protein>
    <recommendedName>
        <fullName evidence="4">F-box domain-containing protein</fullName>
    </recommendedName>
</protein>
<evidence type="ECO:0000313" key="3">
    <source>
        <dbReference type="Proteomes" id="UP000245884"/>
    </source>
</evidence>
<gene>
    <name evidence="2" type="ORF">BDZ90DRAFT_259453</name>
</gene>
<proteinExistence type="predicted"/>
<feature type="compositionally biased region" description="Basic and acidic residues" evidence="1">
    <location>
        <begin position="445"/>
        <end position="468"/>
    </location>
</feature>
<dbReference type="AlphaFoldDB" id="A0A316UVQ3"/>
<evidence type="ECO:0008006" key="4">
    <source>
        <dbReference type="Google" id="ProtNLM"/>
    </source>
</evidence>